<sequence>MLSLLFFFFSSPSRSATLVGLSTPPEATHPLRYLHNNVTLDILPTSIDTIGTVCIQVSSCYNTGWLACRDNRSARDLNNRGLESEGFLHNS</sequence>
<comment type="caution">
    <text evidence="2">The sequence shown here is derived from an EMBL/GenBank/DDBJ whole genome shotgun (WGS) entry which is preliminary data.</text>
</comment>
<evidence type="ECO:0000313" key="3">
    <source>
        <dbReference type="Proteomes" id="UP001281003"/>
    </source>
</evidence>
<keyword evidence="1" id="KW-0732">Signal</keyword>
<dbReference type="EMBL" id="JAUTDP010000003">
    <property type="protein sequence ID" value="KAK3400822.1"/>
    <property type="molecule type" value="Genomic_DNA"/>
</dbReference>
<evidence type="ECO:0000256" key="1">
    <source>
        <dbReference type="SAM" id="SignalP"/>
    </source>
</evidence>
<protein>
    <recommendedName>
        <fullName evidence="4">Secreted protein</fullName>
    </recommendedName>
</protein>
<reference evidence="2" key="2">
    <citation type="submission" date="2023-07" db="EMBL/GenBank/DDBJ databases">
        <authorList>
            <consortium name="Lawrence Berkeley National Laboratory"/>
            <person name="Haridas S."/>
            <person name="Hensen N."/>
            <person name="Bonometti L."/>
            <person name="Westerberg I."/>
            <person name="Brannstrom I.O."/>
            <person name="Guillou S."/>
            <person name="Cros-Aarteil S."/>
            <person name="Calhoun S."/>
            <person name="Kuo A."/>
            <person name="Mondo S."/>
            <person name="Pangilinan J."/>
            <person name="Riley R."/>
            <person name="LaButti K."/>
            <person name="Andreopoulos B."/>
            <person name="Lipzen A."/>
            <person name="Chen C."/>
            <person name="Yanf M."/>
            <person name="Daum C."/>
            <person name="Ng V."/>
            <person name="Clum A."/>
            <person name="Steindorff A."/>
            <person name="Ohm R."/>
            <person name="Martin F."/>
            <person name="Silar P."/>
            <person name="Natvig D."/>
            <person name="Lalanne C."/>
            <person name="Gautier V."/>
            <person name="Ament-velasquez S.L."/>
            <person name="Kruys A."/>
            <person name="Hutchinson M.I."/>
            <person name="Powell A.J."/>
            <person name="Barry K."/>
            <person name="Miller A.N."/>
            <person name="Grigoriev I.V."/>
            <person name="Debuchy R."/>
            <person name="Gladieux P."/>
            <person name="Thoren M.H."/>
            <person name="Johannesson H."/>
        </authorList>
    </citation>
    <scope>NUCLEOTIDE SEQUENCE</scope>
    <source>
        <strain evidence="2">FGSC 1904</strain>
    </source>
</reference>
<evidence type="ECO:0000313" key="2">
    <source>
        <dbReference type="EMBL" id="KAK3400822.1"/>
    </source>
</evidence>
<accession>A0AAE0UE55</accession>
<gene>
    <name evidence="2" type="ORF">B0T20DRAFT_153655</name>
</gene>
<feature type="chain" id="PRO_5042218429" description="Secreted protein" evidence="1">
    <location>
        <begin position="16"/>
        <end position="91"/>
    </location>
</feature>
<proteinExistence type="predicted"/>
<keyword evidence="3" id="KW-1185">Reference proteome</keyword>
<organism evidence="2 3">
    <name type="scientific">Sordaria brevicollis</name>
    <dbReference type="NCBI Taxonomy" id="83679"/>
    <lineage>
        <taxon>Eukaryota</taxon>
        <taxon>Fungi</taxon>
        <taxon>Dikarya</taxon>
        <taxon>Ascomycota</taxon>
        <taxon>Pezizomycotina</taxon>
        <taxon>Sordariomycetes</taxon>
        <taxon>Sordariomycetidae</taxon>
        <taxon>Sordariales</taxon>
        <taxon>Sordariaceae</taxon>
        <taxon>Sordaria</taxon>
    </lineage>
</organism>
<reference evidence="2" key="1">
    <citation type="journal article" date="2023" name="Mol. Phylogenet. Evol.">
        <title>Genome-scale phylogeny and comparative genomics of the fungal order Sordariales.</title>
        <authorList>
            <person name="Hensen N."/>
            <person name="Bonometti L."/>
            <person name="Westerberg I."/>
            <person name="Brannstrom I.O."/>
            <person name="Guillou S."/>
            <person name="Cros-Aarteil S."/>
            <person name="Calhoun S."/>
            <person name="Haridas S."/>
            <person name="Kuo A."/>
            <person name="Mondo S."/>
            <person name="Pangilinan J."/>
            <person name="Riley R."/>
            <person name="LaButti K."/>
            <person name="Andreopoulos B."/>
            <person name="Lipzen A."/>
            <person name="Chen C."/>
            <person name="Yan M."/>
            <person name="Daum C."/>
            <person name="Ng V."/>
            <person name="Clum A."/>
            <person name="Steindorff A."/>
            <person name="Ohm R.A."/>
            <person name="Martin F."/>
            <person name="Silar P."/>
            <person name="Natvig D.O."/>
            <person name="Lalanne C."/>
            <person name="Gautier V."/>
            <person name="Ament-Velasquez S.L."/>
            <person name="Kruys A."/>
            <person name="Hutchinson M.I."/>
            <person name="Powell A.J."/>
            <person name="Barry K."/>
            <person name="Miller A.N."/>
            <person name="Grigoriev I.V."/>
            <person name="Debuchy R."/>
            <person name="Gladieux P."/>
            <person name="Hiltunen Thoren M."/>
            <person name="Johannesson H."/>
        </authorList>
    </citation>
    <scope>NUCLEOTIDE SEQUENCE</scope>
    <source>
        <strain evidence="2">FGSC 1904</strain>
    </source>
</reference>
<dbReference type="AlphaFoldDB" id="A0AAE0UE55"/>
<dbReference type="Proteomes" id="UP001281003">
    <property type="component" value="Unassembled WGS sequence"/>
</dbReference>
<feature type="signal peptide" evidence="1">
    <location>
        <begin position="1"/>
        <end position="15"/>
    </location>
</feature>
<evidence type="ECO:0008006" key="4">
    <source>
        <dbReference type="Google" id="ProtNLM"/>
    </source>
</evidence>
<name>A0AAE0UE55_SORBR</name>